<evidence type="ECO:0000313" key="3">
    <source>
        <dbReference type="Proteomes" id="UP000288246"/>
    </source>
</evidence>
<proteinExistence type="predicted"/>
<sequence length="102" mass="11142">MTGEVVPAFDEVVHAPARLRIAGVLRRGTELEFAVLRDTLGLTDTSLSKHLRVLTDAGYVSVRKERSPARADARRLTWVTLTPDGRRAVEAHLAALAEIARG</sequence>
<dbReference type="SMART" id="SM00418">
    <property type="entry name" value="HTH_ARSR"/>
    <property type="match status" value="1"/>
</dbReference>
<dbReference type="RefSeq" id="WP_124341021.1">
    <property type="nucleotide sequence ID" value="NZ_BHYL01000004.1"/>
</dbReference>
<dbReference type="PANTHER" id="PTHR37318:SF1">
    <property type="entry name" value="BSL7504 PROTEIN"/>
    <property type="match status" value="1"/>
</dbReference>
<dbReference type="InterPro" id="IPR036388">
    <property type="entry name" value="WH-like_DNA-bd_sf"/>
</dbReference>
<reference evidence="2 3" key="1">
    <citation type="submission" date="2018-11" db="EMBL/GenBank/DDBJ databases">
        <title>Draft genome sequence of Cellulomonas takizawaensis strain TKZ-21.</title>
        <authorList>
            <person name="Yamamura H."/>
            <person name="Hayashi T."/>
            <person name="Hamada M."/>
            <person name="Serisawa Y."/>
            <person name="Matsuyama K."/>
            <person name="Nakagawa Y."/>
            <person name="Otoguro M."/>
            <person name="Yanagida F."/>
            <person name="Hayakawa M."/>
        </authorList>
    </citation>
    <scope>NUCLEOTIDE SEQUENCE [LARGE SCALE GENOMIC DNA]</scope>
    <source>
        <strain evidence="2 3">TKZ-21</strain>
    </source>
</reference>
<evidence type="ECO:0000313" key="2">
    <source>
        <dbReference type="EMBL" id="GCD18468.1"/>
    </source>
</evidence>
<dbReference type="OrthoDB" id="4952043at2"/>
<dbReference type="EMBL" id="BHYL01000004">
    <property type="protein sequence ID" value="GCD18468.1"/>
    <property type="molecule type" value="Genomic_DNA"/>
</dbReference>
<dbReference type="InterPro" id="IPR027395">
    <property type="entry name" value="WH_DNA-bd_dom"/>
</dbReference>
<dbReference type="Pfam" id="PF13601">
    <property type="entry name" value="HTH_34"/>
    <property type="match status" value="1"/>
</dbReference>
<organism evidence="2 3">
    <name type="scientific">Cellulomonas algicola</name>
    <dbReference type="NCBI Taxonomy" id="2071633"/>
    <lineage>
        <taxon>Bacteria</taxon>
        <taxon>Bacillati</taxon>
        <taxon>Actinomycetota</taxon>
        <taxon>Actinomycetes</taxon>
        <taxon>Micrococcales</taxon>
        <taxon>Cellulomonadaceae</taxon>
        <taxon>Cellulomonas</taxon>
    </lineage>
</organism>
<keyword evidence="3" id="KW-1185">Reference proteome</keyword>
<dbReference type="Gene3D" id="1.10.10.10">
    <property type="entry name" value="Winged helix-like DNA-binding domain superfamily/Winged helix DNA-binding domain"/>
    <property type="match status" value="1"/>
</dbReference>
<comment type="caution">
    <text evidence="2">The sequence shown here is derived from an EMBL/GenBank/DDBJ whole genome shotgun (WGS) entry which is preliminary data.</text>
</comment>
<dbReference type="Proteomes" id="UP000288246">
    <property type="component" value="Unassembled WGS sequence"/>
</dbReference>
<evidence type="ECO:0000259" key="1">
    <source>
        <dbReference type="SMART" id="SM00418"/>
    </source>
</evidence>
<gene>
    <name evidence="2" type="ORF">CTKZ_00300</name>
</gene>
<dbReference type="AlphaFoldDB" id="A0A401UUW3"/>
<feature type="domain" description="HTH arsR-type" evidence="1">
    <location>
        <begin position="8"/>
        <end position="98"/>
    </location>
</feature>
<dbReference type="InterPro" id="IPR001845">
    <property type="entry name" value="HTH_ArsR_DNA-bd_dom"/>
</dbReference>
<dbReference type="InterPro" id="IPR036390">
    <property type="entry name" value="WH_DNA-bd_sf"/>
</dbReference>
<name>A0A401UUW3_9CELL</name>
<dbReference type="SUPFAM" id="SSF46785">
    <property type="entry name" value="Winged helix' DNA-binding domain"/>
    <property type="match status" value="1"/>
</dbReference>
<dbReference type="PANTHER" id="PTHR37318">
    <property type="entry name" value="BSL7504 PROTEIN"/>
    <property type="match status" value="1"/>
</dbReference>
<dbReference type="GO" id="GO:0003700">
    <property type="term" value="F:DNA-binding transcription factor activity"/>
    <property type="evidence" value="ECO:0007669"/>
    <property type="project" value="InterPro"/>
</dbReference>
<protein>
    <submittedName>
        <fullName evidence="2">Transcriptional regulator</fullName>
    </submittedName>
</protein>
<accession>A0A401UUW3</accession>